<dbReference type="AlphaFoldDB" id="A0A316D548"/>
<evidence type="ECO:0000256" key="7">
    <source>
        <dbReference type="SAM" id="Phobius"/>
    </source>
</evidence>
<keyword evidence="3" id="KW-1003">Cell membrane</keyword>
<evidence type="ECO:0000256" key="2">
    <source>
        <dbReference type="ARBA" id="ARBA00007362"/>
    </source>
</evidence>
<sequence length="301" mass="32136">MMSERLTSLRLFGVSMLWGINFVVSSYLLHSFSPIFLSFVRICLTSVFLIIVGVMGGQLRRPSKKEWGLLAGAGIFGTLLNQTFYFTGLHHSTAGNAALIIALSPIATLILARIFLKERFTAFKIIGAIVGLVGVVTIVTVGGDGSFGITIGDVYLLFAMLTLSISLLFIRRLTESMSSYMITIYSTVAGSVLMTLPAGAEALQGGTVVSHSLWMWLLMISAGIVAQGLGGFWWNKGVAEIGASKASMFMNIPPFIALIVAHFVLGDPIHMAQVIGGILVLSGVAITNKRSISSTKPTVSI</sequence>
<feature type="transmembrane region" description="Helical" evidence="7">
    <location>
        <begin position="212"/>
        <end position="234"/>
    </location>
</feature>
<evidence type="ECO:0000256" key="4">
    <source>
        <dbReference type="ARBA" id="ARBA00022692"/>
    </source>
</evidence>
<evidence type="ECO:0000256" key="3">
    <source>
        <dbReference type="ARBA" id="ARBA00022475"/>
    </source>
</evidence>
<evidence type="ECO:0000256" key="1">
    <source>
        <dbReference type="ARBA" id="ARBA00004651"/>
    </source>
</evidence>
<dbReference type="InterPro" id="IPR050638">
    <property type="entry name" value="AA-Vitamin_Transporters"/>
</dbReference>
<proteinExistence type="inferred from homology"/>
<dbReference type="PANTHER" id="PTHR32322">
    <property type="entry name" value="INNER MEMBRANE TRANSPORTER"/>
    <property type="match status" value="1"/>
</dbReference>
<dbReference type="Proteomes" id="UP000245634">
    <property type="component" value="Unassembled WGS sequence"/>
</dbReference>
<evidence type="ECO:0000256" key="6">
    <source>
        <dbReference type="ARBA" id="ARBA00023136"/>
    </source>
</evidence>
<comment type="subcellular location">
    <subcellularLocation>
        <location evidence="1">Cell membrane</location>
        <topology evidence="1">Multi-pass membrane protein</topology>
    </subcellularLocation>
</comment>
<organism evidence="9 10">
    <name type="scientific">Tumebacillus permanentifrigoris</name>
    <dbReference type="NCBI Taxonomy" id="378543"/>
    <lineage>
        <taxon>Bacteria</taxon>
        <taxon>Bacillati</taxon>
        <taxon>Bacillota</taxon>
        <taxon>Bacilli</taxon>
        <taxon>Bacillales</taxon>
        <taxon>Alicyclobacillaceae</taxon>
        <taxon>Tumebacillus</taxon>
    </lineage>
</organism>
<name>A0A316D548_9BACL</name>
<feature type="transmembrane region" description="Helical" evidence="7">
    <location>
        <begin position="12"/>
        <end position="29"/>
    </location>
</feature>
<feature type="transmembrane region" description="Helical" evidence="7">
    <location>
        <begin position="97"/>
        <end position="116"/>
    </location>
</feature>
<comment type="similarity">
    <text evidence="2">Belongs to the EamA transporter family.</text>
</comment>
<feature type="domain" description="EamA" evidence="8">
    <location>
        <begin position="151"/>
        <end position="288"/>
    </location>
</feature>
<evidence type="ECO:0000256" key="5">
    <source>
        <dbReference type="ARBA" id="ARBA00022989"/>
    </source>
</evidence>
<dbReference type="PANTHER" id="PTHR32322:SF18">
    <property type="entry name" value="S-ADENOSYLMETHIONINE_S-ADENOSYLHOMOCYSTEINE TRANSPORTER"/>
    <property type="match status" value="1"/>
</dbReference>
<keyword evidence="5 7" id="KW-1133">Transmembrane helix</keyword>
<dbReference type="EMBL" id="QGGL01000015">
    <property type="protein sequence ID" value="PWK08436.1"/>
    <property type="molecule type" value="Genomic_DNA"/>
</dbReference>
<feature type="transmembrane region" description="Helical" evidence="7">
    <location>
        <begin position="123"/>
        <end position="141"/>
    </location>
</feature>
<keyword evidence="6 7" id="KW-0472">Membrane</keyword>
<feature type="transmembrane region" description="Helical" evidence="7">
    <location>
        <begin position="147"/>
        <end position="170"/>
    </location>
</feature>
<dbReference type="SUPFAM" id="SSF103481">
    <property type="entry name" value="Multidrug resistance efflux transporter EmrE"/>
    <property type="match status" value="2"/>
</dbReference>
<protein>
    <submittedName>
        <fullName evidence="9">Drug/metabolite transporter (DMT)-like permease</fullName>
    </submittedName>
</protein>
<feature type="transmembrane region" description="Helical" evidence="7">
    <location>
        <begin position="271"/>
        <end position="288"/>
    </location>
</feature>
<evidence type="ECO:0000313" key="9">
    <source>
        <dbReference type="EMBL" id="PWK08436.1"/>
    </source>
</evidence>
<dbReference type="GO" id="GO:0005886">
    <property type="term" value="C:plasma membrane"/>
    <property type="evidence" value="ECO:0007669"/>
    <property type="project" value="UniProtKB-SubCell"/>
</dbReference>
<keyword evidence="4 7" id="KW-0812">Transmembrane</keyword>
<feature type="domain" description="EamA" evidence="8">
    <location>
        <begin position="11"/>
        <end position="139"/>
    </location>
</feature>
<dbReference type="InterPro" id="IPR037185">
    <property type="entry name" value="EmrE-like"/>
</dbReference>
<keyword evidence="10" id="KW-1185">Reference proteome</keyword>
<evidence type="ECO:0000313" key="10">
    <source>
        <dbReference type="Proteomes" id="UP000245634"/>
    </source>
</evidence>
<accession>A0A316D548</accession>
<feature type="transmembrane region" description="Helical" evidence="7">
    <location>
        <begin position="35"/>
        <end position="55"/>
    </location>
</feature>
<evidence type="ECO:0000259" key="8">
    <source>
        <dbReference type="Pfam" id="PF00892"/>
    </source>
</evidence>
<dbReference type="Pfam" id="PF00892">
    <property type="entry name" value="EamA"/>
    <property type="match status" value="2"/>
</dbReference>
<feature type="transmembrane region" description="Helical" evidence="7">
    <location>
        <begin position="182"/>
        <end position="200"/>
    </location>
</feature>
<dbReference type="InterPro" id="IPR000620">
    <property type="entry name" value="EamA_dom"/>
</dbReference>
<gene>
    <name evidence="9" type="ORF">C7459_11589</name>
</gene>
<feature type="transmembrane region" description="Helical" evidence="7">
    <location>
        <begin position="67"/>
        <end position="85"/>
    </location>
</feature>
<dbReference type="OrthoDB" id="9805239at2"/>
<reference evidence="9 10" key="1">
    <citation type="submission" date="2018-05" db="EMBL/GenBank/DDBJ databases">
        <title>Genomic Encyclopedia of Type Strains, Phase IV (KMG-IV): sequencing the most valuable type-strain genomes for metagenomic binning, comparative biology and taxonomic classification.</title>
        <authorList>
            <person name="Goeker M."/>
        </authorList>
    </citation>
    <scope>NUCLEOTIDE SEQUENCE [LARGE SCALE GENOMIC DNA]</scope>
    <source>
        <strain evidence="9 10">DSM 18773</strain>
    </source>
</reference>
<comment type="caution">
    <text evidence="9">The sequence shown here is derived from an EMBL/GenBank/DDBJ whole genome shotgun (WGS) entry which is preliminary data.</text>
</comment>
<feature type="transmembrane region" description="Helical" evidence="7">
    <location>
        <begin position="246"/>
        <end position="265"/>
    </location>
</feature>